<evidence type="ECO:0000313" key="3">
    <source>
        <dbReference type="Proteomes" id="UP000625930"/>
    </source>
</evidence>
<reference evidence="2" key="1">
    <citation type="submission" date="2020-11" db="EMBL/GenBank/DDBJ databases">
        <title>Enhanced detection system for hospital associated transmission using whole genome sequencing surveillance.</title>
        <authorList>
            <person name="Harrison L.H."/>
            <person name="Van Tyne D."/>
            <person name="Marsh J.W."/>
            <person name="Griffith M.P."/>
            <person name="Snyder D.J."/>
            <person name="Cooper V.S."/>
            <person name="Mustapha M."/>
        </authorList>
    </citation>
    <scope>NUCLEOTIDE SEQUENCE</scope>
    <source>
        <strain evidence="2">STEN00091</strain>
    </source>
</reference>
<evidence type="ECO:0000259" key="1">
    <source>
        <dbReference type="Pfam" id="PF07969"/>
    </source>
</evidence>
<dbReference type="PANTHER" id="PTHR22642:SF2">
    <property type="entry name" value="PROTEIN LONG AFTER FAR-RED 3"/>
    <property type="match status" value="1"/>
</dbReference>
<protein>
    <submittedName>
        <fullName evidence="2">Amidohydrolase</fullName>
    </submittedName>
</protein>
<accession>A0AA89W8S6</accession>
<comment type="caution">
    <text evidence="2">The sequence shown here is derived from an EMBL/GenBank/DDBJ whole genome shotgun (WGS) entry which is preliminary data.</text>
</comment>
<name>A0AA89W8S6_STEMA</name>
<dbReference type="Gene3D" id="2.30.40.10">
    <property type="entry name" value="Urease, subunit C, domain 1"/>
    <property type="match status" value="1"/>
</dbReference>
<gene>
    <name evidence="2" type="ORF">I5U67_12125</name>
</gene>
<dbReference type="InterPro" id="IPR032466">
    <property type="entry name" value="Metal_Hydrolase"/>
</dbReference>
<dbReference type="GO" id="GO:0016810">
    <property type="term" value="F:hydrolase activity, acting on carbon-nitrogen (but not peptide) bonds"/>
    <property type="evidence" value="ECO:0007669"/>
    <property type="project" value="InterPro"/>
</dbReference>
<dbReference type="SUPFAM" id="SSF51556">
    <property type="entry name" value="Metallo-dependent hydrolases"/>
    <property type="match status" value="1"/>
</dbReference>
<dbReference type="InterPro" id="IPR011059">
    <property type="entry name" value="Metal-dep_hydrolase_composite"/>
</dbReference>
<organism evidence="2 3">
    <name type="scientific">Stenotrophomonas maltophilia</name>
    <name type="common">Pseudomonas maltophilia</name>
    <name type="synonym">Xanthomonas maltophilia</name>
    <dbReference type="NCBI Taxonomy" id="40324"/>
    <lineage>
        <taxon>Bacteria</taxon>
        <taxon>Pseudomonadati</taxon>
        <taxon>Pseudomonadota</taxon>
        <taxon>Gammaproteobacteria</taxon>
        <taxon>Lysobacterales</taxon>
        <taxon>Lysobacteraceae</taxon>
        <taxon>Stenotrophomonas</taxon>
        <taxon>Stenotrophomonas maltophilia group</taxon>
    </lineage>
</organism>
<dbReference type="InterPro" id="IPR033932">
    <property type="entry name" value="YtcJ-like"/>
</dbReference>
<dbReference type="InterPro" id="IPR013108">
    <property type="entry name" value="Amidohydro_3"/>
</dbReference>
<dbReference type="Gene3D" id="3.20.20.140">
    <property type="entry name" value="Metal-dependent hydrolases"/>
    <property type="match status" value="1"/>
</dbReference>
<dbReference type="SUPFAM" id="SSF51338">
    <property type="entry name" value="Composite domain of metallo-dependent hydrolases"/>
    <property type="match status" value="1"/>
</dbReference>
<dbReference type="AlphaFoldDB" id="A0AA89W8S6"/>
<dbReference type="EMBL" id="JADUNP010000023">
    <property type="protein sequence ID" value="MBH1652913.1"/>
    <property type="molecule type" value="Genomic_DNA"/>
</dbReference>
<proteinExistence type="predicted"/>
<dbReference type="Proteomes" id="UP000625930">
    <property type="component" value="Unassembled WGS sequence"/>
</dbReference>
<dbReference type="PANTHER" id="PTHR22642">
    <property type="entry name" value="IMIDAZOLONEPROPIONASE"/>
    <property type="match status" value="1"/>
</dbReference>
<sequence>MKGRCSSQRVRIARGSLQRPQGRSRRMCIVCNPGAAAFLQARREFLGGMIELGAAVLAGAAVPLAAFSATPAPNMAGPADRIFHGGPIHTLGPKGKVQAVAVRQGRILATGSREEVMLHRGRQTEVIDLRGKALLPGFIDPHMHSAMAMLSDWVDVTPFSTRMLAEALSKIGAAASASKPGEWVVAQGIDPSLMPGQAITMQALDDVAAHNPVFVLESNGHIAYSNSKGFAAAGVTDATPDPDQGRYDRLHGKLTGRMQESPAMKPFMAVMPMPSPERYTELIQQLFADATKAGCTSLHDAGIGTGGTADLDVLNGVMAKNPPIRYSGFLTSDLMDDWIKRGLKPGDGNDRFRLTGIKFWSNGSNQAQTGYQRENYLGSDKRGALNYTEAELIAGVQRAHDLGWQVGIHANGDAAIDTTLNVYQAVLAKTARADHRHRIEHCSVLHPEQIVRLGDLQVSPSFLIGHVYYWGKAFRDNILGPQRADLYDPCRSALAGGLRISLHSDFNVTTIEPLRYIDNAVNRRMRDGGEVLNPEECISVEQALRAVTIDAAWQCRVDDIVGSLEHGKYADMVILDRDPLTIDPARVIDLKVMETWLQGQRRYAA</sequence>
<dbReference type="Pfam" id="PF07969">
    <property type="entry name" value="Amidohydro_3"/>
    <property type="match status" value="1"/>
</dbReference>
<evidence type="ECO:0000313" key="2">
    <source>
        <dbReference type="EMBL" id="MBH1652913.1"/>
    </source>
</evidence>
<feature type="domain" description="Amidohydrolase 3" evidence="1">
    <location>
        <begin position="125"/>
        <end position="603"/>
    </location>
</feature>
<dbReference type="CDD" id="cd01300">
    <property type="entry name" value="YtcJ_like"/>
    <property type="match status" value="1"/>
</dbReference>
<dbReference type="Gene3D" id="3.10.310.70">
    <property type="match status" value="1"/>
</dbReference>